<dbReference type="OrthoDB" id="414075at2759"/>
<evidence type="ECO:0000256" key="7">
    <source>
        <dbReference type="ARBA" id="ARBA00035190"/>
    </source>
</evidence>
<dbReference type="AlphaFoldDB" id="W6MKG7"/>
<evidence type="ECO:0000256" key="4">
    <source>
        <dbReference type="ARBA" id="ARBA00022980"/>
    </source>
</evidence>
<dbReference type="InterPro" id="IPR021757">
    <property type="entry name" value="Ribosomal_mL46_N"/>
</dbReference>
<dbReference type="GO" id="GO:0003735">
    <property type="term" value="F:structural constituent of ribosome"/>
    <property type="evidence" value="ECO:0007669"/>
    <property type="project" value="InterPro"/>
</dbReference>
<keyword evidence="10" id="KW-1185">Reference proteome</keyword>
<dbReference type="Proteomes" id="UP000019384">
    <property type="component" value="Unassembled WGS sequence"/>
</dbReference>
<dbReference type="InterPro" id="IPR040008">
    <property type="entry name" value="Ribosomal_mL46"/>
</dbReference>
<dbReference type="PANTHER" id="PTHR13124">
    <property type="entry name" value="39S RIBOSOMAL PROTEIN L46, MITOCHONDRIAL PRECURSOR-RELATED"/>
    <property type="match status" value="1"/>
</dbReference>
<evidence type="ECO:0000313" key="10">
    <source>
        <dbReference type="Proteomes" id="UP000019384"/>
    </source>
</evidence>
<keyword evidence="3" id="KW-0809">Transit peptide</keyword>
<dbReference type="Pfam" id="PF11788">
    <property type="entry name" value="MRP-L46"/>
    <property type="match status" value="1"/>
</dbReference>
<evidence type="ECO:0000313" key="9">
    <source>
        <dbReference type="EMBL" id="CDK26861.1"/>
    </source>
</evidence>
<evidence type="ECO:0000256" key="2">
    <source>
        <dbReference type="ARBA" id="ARBA00009070"/>
    </source>
</evidence>
<keyword evidence="6" id="KW-0687">Ribonucleoprotein</keyword>
<sequence>MLEMGQSEIEHSITGYSPPFVEVFTMSVRNFASVAAGSELAGISSALLLSRIPLVTPDLHPFEAAYYNYQNELKRRLMWTFPKYYYFRKGTVAEREFVQAQKYPLFKRPGVWFPRGVPDLKHGRDRRFKEEVTLPKQQERADEDDELSKPVVFNSRVTAADEAGDLTSLERRLSRTLYLLIKTKGAWKFPSFPLVEPKPLHEAAEQGLREIGSVNMNTWTVSNTPTAVLKYSNGKLLDAETQEKEVEREYFIKSHIIGGDFQISSSDVEEFRWLTKEEVEQTVEPQYYGQLGHLLSTV</sequence>
<dbReference type="GO" id="GO:0005762">
    <property type="term" value="C:mitochondrial large ribosomal subunit"/>
    <property type="evidence" value="ECO:0007669"/>
    <property type="project" value="TreeGrafter"/>
</dbReference>
<keyword evidence="4" id="KW-0689">Ribosomal protein</keyword>
<dbReference type="PANTHER" id="PTHR13124:SF12">
    <property type="entry name" value="LARGE RIBOSOMAL SUBUNIT PROTEIN ML46"/>
    <property type="match status" value="1"/>
</dbReference>
<dbReference type="HOGENOM" id="CLU_040204_0_0_1"/>
<name>W6MKG7_9ASCO</name>
<evidence type="ECO:0000259" key="8">
    <source>
        <dbReference type="Pfam" id="PF11788"/>
    </source>
</evidence>
<dbReference type="GeneID" id="34520246"/>
<comment type="similarity">
    <text evidence="2">Belongs to the mitochondrion-specific ribosomal protein mL46 family.</text>
</comment>
<feature type="domain" description="Large ribosomal subunit protein mL46 N-terminal" evidence="8">
    <location>
        <begin position="42"/>
        <end position="161"/>
    </location>
</feature>
<dbReference type="InterPro" id="IPR033650">
    <property type="entry name" value="Ribosomal_mL46_NUDIX"/>
</dbReference>
<evidence type="ECO:0000256" key="3">
    <source>
        <dbReference type="ARBA" id="ARBA00022946"/>
    </source>
</evidence>
<accession>W6MKG7</accession>
<evidence type="ECO:0000256" key="1">
    <source>
        <dbReference type="ARBA" id="ARBA00004173"/>
    </source>
</evidence>
<dbReference type="EMBL" id="HG793127">
    <property type="protein sequence ID" value="CDK26861.1"/>
    <property type="molecule type" value="Genomic_DNA"/>
</dbReference>
<protein>
    <recommendedName>
        <fullName evidence="7">Large ribosomal subunit protein mL46</fullName>
    </recommendedName>
</protein>
<evidence type="ECO:0000256" key="5">
    <source>
        <dbReference type="ARBA" id="ARBA00023128"/>
    </source>
</evidence>
<reference evidence="9" key="2">
    <citation type="submission" date="2014-02" db="EMBL/GenBank/DDBJ databases">
        <title>Complete DNA sequence of /Kuraishia capsulata/ illustrates novel genomic features among budding yeasts (/Saccharomycotina/).</title>
        <authorList>
            <person name="Morales L."/>
            <person name="Noel B."/>
            <person name="Porcel B."/>
            <person name="Marcet-Houben M."/>
            <person name="Hullo M-F."/>
            <person name="Sacerdot C."/>
            <person name="Tekaia F."/>
            <person name="Leh-Louis V."/>
            <person name="Despons L."/>
            <person name="Khanna V."/>
            <person name="Aury J-M."/>
            <person name="Barbe V."/>
            <person name="Couloux A."/>
            <person name="Labadie K."/>
            <person name="Pelletier E."/>
            <person name="Souciet J-L."/>
            <person name="Boekhout T."/>
            <person name="Gabaldon T."/>
            <person name="Wincker P."/>
            <person name="Dujon B."/>
        </authorList>
    </citation>
    <scope>NUCLEOTIDE SEQUENCE</scope>
    <source>
        <strain evidence="9">CBS 1993</strain>
    </source>
</reference>
<dbReference type="RefSeq" id="XP_022458858.1">
    <property type="nucleotide sequence ID" value="XM_022603121.1"/>
</dbReference>
<gene>
    <name evidence="9" type="ORF">KUCA_T00002835001</name>
</gene>
<reference evidence="9" key="1">
    <citation type="submission" date="2013-12" db="EMBL/GenBank/DDBJ databases">
        <authorList>
            <person name="Genoscope - CEA"/>
        </authorList>
    </citation>
    <scope>NUCLEOTIDE SEQUENCE</scope>
    <source>
        <strain evidence="9">CBS 1993</strain>
    </source>
</reference>
<dbReference type="Gene3D" id="3.90.79.10">
    <property type="entry name" value="Nucleoside Triphosphate Pyrophosphohydrolase"/>
    <property type="match status" value="1"/>
</dbReference>
<evidence type="ECO:0000256" key="6">
    <source>
        <dbReference type="ARBA" id="ARBA00023274"/>
    </source>
</evidence>
<organism evidence="9 10">
    <name type="scientific">Kuraishia capsulata CBS 1993</name>
    <dbReference type="NCBI Taxonomy" id="1382522"/>
    <lineage>
        <taxon>Eukaryota</taxon>
        <taxon>Fungi</taxon>
        <taxon>Dikarya</taxon>
        <taxon>Ascomycota</taxon>
        <taxon>Saccharomycotina</taxon>
        <taxon>Pichiomycetes</taxon>
        <taxon>Pichiales</taxon>
        <taxon>Pichiaceae</taxon>
        <taxon>Kuraishia</taxon>
    </lineage>
</organism>
<comment type="subcellular location">
    <subcellularLocation>
        <location evidence="1">Mitochondrion</location>
    </subcellularLocation>
</comment>
<keyword evidence="5" id="KW-0496">Mitochondrion</keyword>
<proteinExistence type="inferred from homology"/>
<dbReference type="STRING" id="1382522.W6MKG7"/>
<dbReference type="CDD" id="cd04661">
    <property type="entry name" value="NUDIX_MRP_L46"/>
    <property type="match status" value="1"/>
</dbReference>